<dbReference type="AlphaFoldDB" id="A0A8S9N4Z3"/>
<dbReference type="Proteomes" id="UP000712600">
    <property type="component" value="Unassembled WGS sequence"/>
</dbReference>
<evidence type="ECO:0000313" key="3">
    <source>
        <dbReference type="Proteomes" id="UP000712600"/>
    </source>
</evidence>
<evidence type="ECO:0000313" key="2">
    <source>
        <dbReference type="EMBL" id="KAF3487694.1"/>
    </source>
</evidence>
<feature type="region of interest" description="Disordered" evidence="1">
    <location>
        <begin position="25"/>
        <end position="47"/>
    </location>
</feature>
<dbReference type="EMBL" id="QGKX02002183">
    <property type="protein sequence ID" value="KAF3487694.1"/>
    <property type="molecule type" value="Genomic_DNA"/>
</dbReference>
<organism evidence="2 3">
    <name type="scientific">Brassica cretica</name>
    <name type="common">Mustard</name>
    <dbReference type="NCBI Taxonomy" id="69181"/>
    <lineage>
        <taxon>Eukaryota</taxon>
        <taxon>Viridiplantae</taxon>
        <taxon>Streptophyta</taxon>
        <taxon>Embryophyta</taxon>
        <taxon>Tracheophyta</taxon>
        <taxon>Spermatophyta</taxon>
        <taxon>Magnoliopsida</taxon>
        <taxon>eudicotyledons</taxon>
        <taxon>Gunneridae</taxon>
        <taxon>Pentapetalae</taxon>
        <taxon>rosids</taxon>
        <taxon>malvids</taxon>
        <taxon>Brassicales</taxon>
        <taxon>Brassicaceae</taxon>
        <taxon>Brassiceae</taxon>
        <taxon>Brassica</taxon>
    </lineage>
</organism>
<name>A0A8S9N4Z3_BRACR</name>
<gene>
    <name evidence="2" type="ORF">F2Q69_00054062</name>
</gene>
<sequence length="116" mass="13445">MNHRNIPRDMFLGIYRGTHSSEYTEGLDPRNFSEGSNSEEMNPRNIPRDTFLGIYRGTCSSEFSEGSFPRKFPTKIPRNISSKPPRFFISGFGYGGFSDLDDFWARRLPDDFQEVF</sequence>
<comment type="caution">
    <text evidence="2">The sequence shown here is derived from an EMBL/GenBank/DDBJ whole genome shotgun (WGS) entry which is preliminary data.</text>
</comment>
<protein>
    <submittedName>
        <fullName evidence="2">Uncharacterized protein</fullName>
    </submittedName>
</protein>
<reference evidence="2" key="1">
    <citation type="submission" date="2019-12" db="EMBL/GenBank/DDBJ databases">
        <title>Genome sequencing and annotation of Brassica cretica.</title>
        <authorList>
            <person name="Studholme D.J."/>
            <person name="Sarris P."/>
        </authorList>
    </citation>
    <scope>NUCLEOTIDE SEQUENCE</scope>
    <source>
        <strain evidence="2">PFS-109/04</strain>
        <tissue evidence="2">Leaf</tissue>
    </source>
</reference>
<accession>A0A8S9N4Z3</accession>
<proteinExistence type="predicted"/>
<evidence type="ECO:0000256" key="1">
    <source>
        <dbReference type="SAM" id="MobiDB-lite"/>
    </source>
</evidence>